<evidence type="ECO:0000313" key="2">
    <source>
        <dbReference type="EMBL" id="AXQ55624.1"/>
    </source>
</evidence>
<feature type="region of interest" description="Disordered" evidence="1">
    <location>
        <begin position="1"/>
        <end position="63"/>
    </location>
</feature>
<evidence type="ECO:0000256" key="1">
    <source>
        <dbReference type="SAM" id="MobiDB-lite"/>
    </source>
</evidence>
<organism evidence="2 3">
    <name type="scientific">Streptomyces koyangensis</name>
    <dbReference type="NCBI Taxonomy" id="188770"/>
    <lineage>
        <taxon>Bacteria</taxon>
        <taxon>Bacillati</taxon>
        <taxon>Actinomycetota</taxon>
        <taxon>Actinomycetes</taxon>
        <taxon>Kitasatosporales</taxon>
        <taxon>Streptomycetaceae</taxon>
        <taxon>Streptomyces</taxon>
        <taxon>Streptomyces aurantiacus group</taxon>
    </lineage>
</organism>
<sequence>MISGHHISRSSPDRSAGTRTKFTSVRRRPSARATARSASEYSGTSTRSCASAAPANHTTTSHA</sequence>
<dbReference type="Proteomes" id="UP000259636">
    <property type="component" value="Chromosome"/>
</dbReference>
<proteinExistence type="predicted"/>
<accession>A0A385DCJ7</accession>
<protein>
    <submittedName>
        <fullName evidence="2">Uncharacterized protein</fullName>
    </submittedName>
</protein>
<dbReference type="KEGG" id="sky:D0C37_14085"/>
<dbReference type="AlphaFoldDB" id="A0A385DCJ7"/>
<dbReference type="EMBL" id="CP031742">
    <property type="protein sequence ID" value="AXQ55624.1"/>
    <property type="molecule type" value="Genomic_DNA"/>
</dbReference>
<evidence type="ECO:0000313" key="3">
    <source>
        <dbReference type="Proteomes" id="UP000259636"/>
    </source>
</evidence>
<reference evidence="2 3" key="1">
    <citation type="submission" date="2018-08" db="EMBL/GenBank/DDBJ databases">
        <authorList>
            <person name="Ferrada E.E."/>
            <person name="Latorre B.A."/>
        </authorList>
    </citation>
    <scope>NUCLEOTIDE SEQUENCE [LARGE SCALE GENOMIC DNA]</scope>
    <source>
        <strain evidence="2 3">VK-A60T</strain>
    </source>
</reference>
<name>A0A385DCJ7_9ACTN</name>
<gene>
    <name evidence="2" type="ORF">D0C37_14085</name>
</gene>
<feature type="compositionally biased region" description="Polar residues" evidence="1">
    <location>
        <begin position="40"/>
        <end position="49"/>
    </location>
</feature>